<keyword evidence="1" id="KW-0520">NAD</keyword>
<dbReference type="InterPro" id="IPR055170">
    <property type="entry name" value="GFO_IDH_MocA-like_dom"/>
</dbReference>
<dbReference type="GO" id="GO:0000166">
    <property type="term" value="F:nucleotide binding"/>
    <property type="evidence" value="ECO:0007669"/>
    <property type="project" value="InterPro"/>
</dbReference>
<dbReference type="InterPro" id="IPR000683">
    <property type="entry name" value="Gfo/Idh/MocA-like_OxRdtase_N"/>
</dbReference>
<evidence type="ECO:0000313" key="5">
    <source>
        <dbReference type="Proteomes" id="UP000549066"/>
    </source>
</evidence>
<accession>A0A852X4K9</accession>
<dbReference type="PANTHER" id="PTHR43377">
    <property type="entry name" value="BILIVERDIN REDUCTASE A"/>
    <property type="match status" value="1"/>
</dbReference>
<dbReference type="PANTHER" id="PTHR43377:SF1">
    <property type="entry name" value="BILIVERDIN REDUCTASE A"/>
    <property type="match status" value="1"/>
</dbReference>
<evidence type="ECO:0000259" key="3">
    <source>
        <dbReference type="Pfam" id="PF22725"/>
    </source>
</evidence>
<dbReference type="RefSeq" id="WP_179550995.1">
    <property type="nucleotide sequence ID" value="NZ_JACCFI010000001.1"/>
</dbReference>
<dbReference type="Pfam" id="PF01408">
    <property type="entry name" value="GFO_IDH_MocA"/>
    <property type="match status" value="1"/>
</dbReference>
<dbReference type="InterPro" id="IPR051450">
    <property type="entry name" value="Gfo/Idh/MocA_Oxidoreductases"/>
</dbReference>
<gene>
    <name evidence="4" type="ORF">BJY17_001718</name>
</gene>
<dbReference type="SUPFAM" id="SSF55347">
    <property type="entry name" value="Glyceraldehyde-3-phosphate dehydrogenase-like, C-terminal domain"/>
    <property type="match status" value="1"/>
</dbReference>
<dbReference type="SUPFAM" id="SSF51735">
    <property type="entry name" value="NAD(P)-binding Rossmann-fold domains"/>
    <property type="match status" value="1"/>
</dbReference>
<comment type="caution">
    <text evidence="4">The sequence shown here is derived from an EMBL/GenBank/DDBJ whole genome shotgun (WGS) entry which is preliminary data.</text>
</comment>
<dbReference type="Gene3D" id="3.30.360.10">
    <property type="entry name" value="Dihydrodipicolinate Reductase, domain 2"/>
    <property type="match status" value="1"/>
</dbReference>
<feature type="domain" description="Gfo/Idh/MocA-like oxidoreductase N-terminal" evidence="2">
    <location>
        <begin position="42"/>
        <end position="128"/>
    </location>
</feature>
<feature type="domain" description="GFO/IDH/MocA-like oxidoreductase" evidence="3">
    <location>
        <begin position="137"/>
        <end position="264"/>
    </location>
</feature>
<name>A0A852X4K9_9MICO</name>
<dbReference type="InterPro" id="IPR036291">
    <property type="entry name" value="NAD(P)-bd_dom_sf"/>
</dbReference>
<evidence type="ECO:0000256" key="1">
    <source>
        <dbReference type="ARBA" id="ARBA00023027"/>
    </source>
</evidence>
<reference evidence="4 5" key="1">
    <citation type="submission" date="2020-07" db="EMBL/GenBank/DDBJ databases">
        <title>Sequencing the genomes of 1000 actinobacteria strains.</title>
        <authorList>
            <person name="Klenk H.-P."/>
        </authorList>
    </citation>
    <scope>NUCLEOTIDE SEQUENCE [LARGE SCALE GENOMIC DNA]</scope>
    <source>
        <strain evidence="4 5">DSM 8598</strain>
    </source>
</reference>
<dbReference type="AlphaFoldDB" id="A0A852X4K9"/>
<dbReference type="Proteomes" id="UP000549066">
    <property type="component" value="Unassembled WGS sequence"/>
</dbReference>
<dbReference type="EMBL" id="JACCFI010000001">
    <property type="protein sequence ID" value="NYG20971.1"/>
    <property type="molecule type" value="Genomic_DNA"/>
</dbReference>
<organism evidence="4 5">
    <name type="scientific">Agromyces hippuratus</name>
    <dbReference type="NCBI Taxonomy" id="286438"/>
    <lineage>
        <taxon>Bacteria</taxon>
        <taxon>Bacillati</taxon>
        <taxon>Actinomycetota</taxon>
        <taxon>Actinomycetes</taxon>
        <taxon>Micrococcales</taxon>
        <taxon>Microbacteriaceae</taxon>
        <taxon>Agromyces</taxon>
    </lineage>
</organism>
<evidence type="ECO:0000259" key="2">
    <source>
        <dbReference type="Pfam" id="PF01408"/>
    </source>
</evidence>
<protein>
    <submittedName>
        <fullName evidence="4">Putative dehydrogenase</fullName>
    </submittedName>
</protein>
<dbReference type="Pfam" id="PF22725">
    <property type="entry name" value="GFO_IDH_MocA_C3"/>
    <property type="match status" value="1"/>
</dbReference>
<dbReference type="Gene3D" id="3.40.50.720">
    <property type="entry name" value="NAD(P)-binding Rossmann-like Domain"/>
    <property type="match status" value="1"/>
</dbReference>
<sequence length="341" mass="35505">MSRTSEPLRIGILSFAHPHVEAYARVLVERGIEVVGTDLPPYDAGTQRGAELAERLGIEYLDDVDAVLARAPHGVIVTAENARHRELALAAIAVGAHVLCEKPIATEVGDALAMVDAAAAAGVSLMTAYPVRFASSFRELVARVRAGQLGEVVAVSGTNNGKIPLDRSWFTTEAAAGGGALVDHVVHCADLLDELLGEPAQEVYATANRILHADRGVEVETGGVVSIAYPSGVIATIDCSWSQPDSAATWGGLTLEVHGTRGSMRIDPFAAHISGYAEGGATWDAFGTDLDGLMIDEFLGAIRESRAPSPDGSVGVRTLAIVDAAKRSVRSGTPAVVLATA</sequence>
<keyword evidence="5" id="KW-1185">Reference proteome</keyword>
<proteinExistence type="predicted"/>
<evidence type="ECO:0000313" key="4">
    <source>
        <dbReference type="EMBL" id="NYG20971.1"/>
    </source>
</evidence>